<dbReference type="Gene3D" id="1.20.1050.10">
    <property type="match status" value="1"/>
</dbReference>
<dbReference type="PANTHER" id="PTHR47424:SF2">
    <property type="entry name" value="TRANSCRIPTION FACTOR DOMAIN-CONTAINING PROTEIN-RELATED"/>
    <property type="match status" value="1"/>
</dbReference>
<dbReference type="Pfam" id="PF13409">
    <property type="entry name" value="GST_N_2"/>
    <property type="match status" value="1"/>
</dbReference>
<evidence type="ECO:0000256" key="5">
    <source>
        <dbReference type="ARBA" id="ARBA00023242"/>
    </source>
</evidence>
<dbReference type="Pfam" id="PF04082">
    <property type="entry name" value="Fungal_trans"/>
    <property type="match status" value="1"/>
</dbReference>
<dbReference type="SFLD" id="SFLDG00358">
    <property type="entry name" value="Main_(cytGST)"/>
    <property type="match status" value="1"/>
</dbReference>
<dbReference type="GO" id="GO:0000978">
    <property type="term" value="F:RNA polymerase II cis-regulatory region sequence-specific DNA binding"/>
    <property type="evidence" value="ECO:0007669"/>
    <property type="project" value="TreeGrafter"/>
</dbReference>
<feature type="region of interest" description="Disordered" evidence="6">
    <location>
        <begin position="386"/>
        <end position="425"/>
    </location>
</feature>
<evidence type="ECO:0000256" key="3">
    <source>
        <dbReference type="ARBA" id="ARBA00023015"/>
    </source>
</evidence>
<dbReference type="InterPro" id="IPR004045">
    <property type="entry name" value="Glutathione_S-Trfase_N"/>
</dbReference>
<accession>A0A9P4X7U2</accession>
<feature type="compositionally biased region" description="Basic and acidic residues" evidence="6">
    <location>
        <begin position="310"/>
        <end position="323"/>
    </location>
</feature>
<dbReference type="GO" id="GO:0006351">
    <property type="term" value="P:DNA-templated transcription"/>
    <property type="evidence" value="ECO:0007669"/>
    <property type="project" value="InterPro"/>
</dbReference>
<feature type="domain" description="GST C-terminal" evidence="9">
    <location>
        <begin position="104"/>
        <end position="238"/>
    </location>
</feature>
<keyword evidence="5" id="KW-0539">Nucleus</keyword>
<dbReference type="Pfam" id="PF00043">
    <property type="entry name" value="GST_C"/>
    <property type="match status" value="1"/>
</dbReference>
<evidence type="ECO:0000313" key="11">
    <source>
        <dbReference type="Proteomes" id="UP000801864"/>
    </source>
</evidence>
<keyword evidence="4" id="KW-0804">Transcription</keyword>
<dbReference type="SUPFAM" id="SSF57701">
    <property type="entry name" value="Zn2/Cys6 DNA-binding domain"/>
    <property type="match status" value="1"/>
</dbReference>
<dbReference type="PROSITE" id="PS50048">
    <property type="entry name" value="ZN2_CY6_FUNGAL_2"/>
    <property type="match status" value="1"/>
</dbReference>
<dbReference type="SMART" id="SM00906">
    <property type="entry name" value="Fungal_trans"/>
    <property type="match status" value="1"/>
</dbReference>
<dbReference type="GO" id="GO:0008270">
    <property type="term" value="F:zinc ion binding"/>
    <property type="evidence" value="ECO:0007669"/>
    <property type="project" value="InterPro"/>
</dbReference>
<feature type="region of interest" description="Disordered" evidence="6">
    <location>
        <begin position="304"/>
        <end position="323"/>
    </location>
</feature>
<dbReference type="Gene3D" id="4.10.240.10">
    <property type="entry name" value="Zn(2)-C6 fungal-type DNA-binding domain"/>
    <property type="match status" value="1"/>
</dbReference>
<comment type="similarity">
    <text evidence="1">Belongs to the GST superfamily.</text>
</comment>
<dbReference type="InterPro" id="IPR005600">
    <property type="entry name" value="Gal4_dimer_dom"/>
</dbReference>
<feature type="domain" description="GST N-terminal" evidence="8">
    <location>
        <begin position="2"/>
        <end position="88"/>
    </location>
</feature>
<evidence type="ECO:0000259" key="8">
    <source>
        <dbReference type="PROSITE" id="PS50404"/>
    </source>
</evidence>
<protein>
    <submittedName>
        <fullName evidence="10">Regulatory protein GAL4</fullName>
    </submittedName>
</protein>
<dbReference type="GO" id="GO:0000981">
    <property type="term" value="F:DNA-binding transcription factor activity, RNA polymerase II-specific"/>
    <property type="evidence" value="ECO:0007669"/>
    <property type="project" value="InterPro"/>
</dbReference>
<keyword evidence="3" id="KW-0805">Transcription regulation</keyword>
<dbReference type="Gene3D" id="3.40.30.10">
    <property type="entry name" value="Glutaredoxin"/>
    <property type="match status" value="1"/>
</dbReference>
<comment type="caution">
    <text evidence="10">The sequence shown here is derived from an EMBL/GenBank/DDBJ whole genome shotgun (WGS) entry which is preliminary data.</text>
</comment>
<sequence>MSQITLFTDSRVPCPQRLLLTIHELGLQIKDIREVDISKFEHKRPEILELNPFGAVPFIRDETYDPPLMLTESRAIARYLAQAYGSSDASASLLPDPTNVVAVAKFEEAASIELTSFDACANQLVFEELFKPSWFNGETDVEKCKLLRESLVRVVDLLDKRLTDQHFMAGDKLTVVDLFFVPYMHHLVRTVYPTLLDSRPHLKCRRRKSKCNKGIPTCNMCLRYRRHCLYEKHSRTPLTRRRVGPLLRVHHSTVFVLMYIHRHLTEVEERLEQAEALIRQLRAAQPPQTLLSEGSTNVLASPNQLSEASELAHDKHDHSRLGSDKIDVLSDTRQFVNSDLSMDRSHLQQPSVLGIHDGLASDSTLNANTPKKVFGDSPITQQIMGVSEQVESSDKSQDDDFESPPSTGDFGWNEHGAAQQDSPGISIASDLNETRQILDGMASLTVSEQRSGYLGIASGAAFLRLLEPVEYRNAQSHSPVEADPRVSLITLPNLNKHIADTMIDAYFRIYHLSYPIVHEPTFRAQYSEVIRRPNGGSWYILAYVMAALGVYTTATDLNNLDLDIFQHTKSLLTFDILEVGSLTMVQALTLISNYQQKRDKPNSAYSYSGLAARMAMALGLHKDFQGWKIPPLSMEIRRRVWWTMSIFDIGATITFGRPQVCPFDGVDIALPMNVHDKDLTAMSSSYPPDPEEITVYTAVRTQARFFIATNPIYLRIISKPLPSARELLQLEAQCIGSWAEKTPSYFSEAAAIPPNYVFSHSVMQWRWRNFRMIMYRPFVIRRALLARSGRRDNSSPESLQAYERCLEDAKQSILSISAFWAANDHNRLFAWYALYFLFQAALIPCICLQNESSSLNAPDWRDQIVTSLKVIAALVPVNPSARRCYQVLVSLCGAHLDTPMPLLPEDVNPEESIVLQSEDVDGFNSAIYRQASDADGDRQMMSGVNSNDQMNAVFGMMWPNTLFDTADKGHDDSWMDFLNGI</sequence>
<feature type="domain" description="Zn(2)-C6 fungal-type" evidence="7">
    <location>
        <begin position="204"/>
        <end position="230"/>
    </location>
</feature>
<dbReference type="GO" id="GO:0000435">
    <property type="term" value="P:positive regulation of transcription from RNA polymerase II promoter by galactose"/>
    <property type="evidence" value="ECO:0007669"/>
    <property type="project" value="TreeGrafter"/>
</dbReference>
<reference evidence="10 11" key="1">
    <citation type="submission" date="2018-06" db="EMBL/GenBank/DDBJ databases">
        <title>Genome analysis of cellulolytic fungus Trichoderma lentiforme CFAM-422.</title>
        <authorList>
            <person name="Steindorff A.S."/>
            <person name="Formighieri E.F."/>
            <person name="Midorikawa G.E.O."/>
            <person name="Tamietti M.S."/>
            <person name="Ramos E.Z."/>
            <person name="Silva A.S."/>
            <person name="Bon E.P.S."/>
            <person name="Mendes T.D."/>
            <person name="Damaso M.C.T."/>
            <person name="Favaro L.C.L."/>
        </authorList>
    </citation>
    <scope>NUCLEOTIDE SEQUENCE [LARGE SCALE GENOMIC DNA]</scope>
    <source>
        <strain evidence="10 11">CFAM-422</strain>
    </source>
</reference>
<dbReference type="PROSITE" id="PS50404">
    <property type="entry name" value="GST_NTER"/>
    <property type="match status" value="1"/>
</dbReference>
<keyword evidence="11" id="KW-1185">Reference proteome</keyword>
<gene>
    <name evidence="10" type="ORF">CFAM422_010887</name>
</gene>
<dbReference type="EMBL" id="QLNT01000022">
    <property type="protein sequence ID" value="KAF3060757.1"/>
    <property type="molecule type" value="Genomic_DNA"/>
</dbReference>
<dbReference type="InterPro" id="IPR051127">
    <property type="entry name" value="Fungal_SecMet_Regulators"/>
</dbReference>
<evidence type="ECO:0000256" key="1">
    <source>
        <dbReference type="ARBA" id="ARBA00007409"/>
    </source>
</evidence>
<dbReference type="GO" id="GO:0005634">
    <property type="term" value="C:nucleus"/>
    <property type="evidence" value="ECO:0007669"/>
    <property type="project" value="TreeGrafter"/>
</dbReference>
<dbReference type="SUPFAM" id="SSF47616">
    <property type="entry name" value="GST C-terminal domain-like"/>
    <property type="match status" value="1"/>
</dbReference>
<dbReference type="InterPro" id="IPR036282">
    <property type="entry name" value="Glutathione-S-Trfase_C_sf"/>
</dbReference>
<dbReference type="InterPro" id="IPR001138">
    <property type="entry name" value="Zn2Cys6_DnaBD"/>
</dbReference>
<dbReference type="PANTHER" id="PTHR47424">
    <property type="entry name" value="REGULATORY PROTEIN GAL4"/>
    <property type="match status" value="1"/>
</dbReference>
<dbReference type="InterPro" id="IPR004046">
    <property type="entry name" value="GST_C"/>
</dbReference>
<name>A0A9P4X7U2_9HYPO</name>
<proteinExistence type="inferred from homology"/>
<dbReference type="PROSITE" id="PS50405">
    <property type="entry name" value="GST_CTER"/>
    <property type="match status" value="1"/>
</dbReference>
<dbReference type="InterPro" id="IPR036249">
    <property type="entry name" value="Thioredoxin-like_sf"/>
</dbReference>
<evidence type="ECO:0000256" key="4">
    <source>
        <dbReference type="ARBA" id="ARBA00023163"/>
    </source>
</evidence>
<organism evidence="10 11">
    <name type="scientific">Trichoderma lentiforme</name>
    <dbReference type="NCBI Taxonomy" id="1567552"/>
    <lineage>
        <taxon>Eukaryota</taxon>
        <taxon>Fungi</taxon>
        <taxon>Dikarya</taxon>
        <taxon>Ascomycota</taxon>
        <taxon>Pezizomycotina</taxon>
        <taxon>Sordariomycetes</taxon>
        <taxon>Hypocreomycetidae</taxon>
        <taxon>Hypocreales</taxon>
        <taxon>Hypocreaceae</taxon>
        <taxon>Trichoderma</taxon>
    </lineage>
</organism>
<dbReference type="InterPro" id="IPR036864">
    <property type="entry name" value="Zn2-C6_fun-type_DNA-bd_sf"/>
</dbReference>
<dbReference type="CDD" id="cd14654">
    <property type="entry name" value="ZIP_Gal4"/>
    <property type="match status" value="1"/>
</dbReference>
<dbReference type="CDD" id="cd12148">
    <property type="entry name" value="fungal_TF_MHR"/>
    <property type="match status" value="1"/>
</dbReference>
<dbReference type="SFLD" id="SFLDS00019">
    <property type="entry name" value="Glutathione_Transferase_(cytos"/>
    <property type="match status" value="1"/>
</dbReference>
<keyword evidence="2" id="KW-0479">Metal-binding</keyword>
<dbReference type="InterPro" id="IPR007219">
    <property type="entry name" value="XnlR_reg_dom"/>
</dbReference>
<evidence type="ECO:0000259" key="9">
    <source>
        <dbReference type="PROSITE" id="PS50405"/>
    </source>
</evidence>
<dbReference type="InterPro" id="IPR010987">
    <property type="entry name" value="Glutathione-S-Trfase_C-like"/>
</dbReference>
<evidence type="ECO:0000259" key="7">
    <source>
        <dbReference type="PROSITE" id="PS50048"/>
    </source>
</evidence>
<evidence type="ECO:0000256" key="2">
    <source>
        <dbReference type="ARBA" id="ARBA00022723"/>
    </source>
</evidence>
<dbReference type="AlphaFoldDB" id="A0A9P4X7U2"/>
<evidence type="ECO:0000313" key="10">
    <source>
        <dbReference type="EMBL" id="KAF3060757.1"/>
    </source>
</evidence>
<dbReference type="SUPFAM" id="SSF52833">
    <property type="entry name" value="Thioredoxin-like"/>
    <property type="match status" value="1"/>
</dbReference>
<dbReference type="CDD" id="cd00067">
    <property type="entry name" value="GAL4"/>
    <property type="match status" value="1"/>
</dbReference>
<dbReference type="Proteomes" id="UP000801864">
    <property type="component" value="Unassembled WGS sequence"/>
</dbReference>
<dbReference type="InterPro" id="IPR040079">
    <property type="entry name" value="Glutathione_S-Trfase"/>
</dbReference>
<evidence type="ECO:0000256" key="6">
    <source>
        <dbReference type="SAM" id="MobiDB-lite"/>
    </source>
</evidence>